<dbReference type="Proteomes" id="UP000683000">
    <property type="component" value="Unassembled WGS sequence"/>
</dbReference>
<dbReference type="OrthoDB" id="2610860at2759"/>
<proteinExistence type="predicted"/>
<reference evidence="1" key="1">
    <citation type="submission" date="2021-03" db="EMBL/GenBank/DDBJ databases">
        <title>Evolutionary innovations through gain and loss of genes in the ectomycorrhizal Boletales.</title>
        <authorList>
            <person name="Wu G."/>
            <person name="Miyauchi S."/>
            <person name="Morin E."/>
            <person name="Yang Z.-L."/>
            <person name="Xu J."/>
            <person name="Martin F.M."/>
        </authorList>
    </citation>
    <scope>NUCLEOTIDE SEQUENCE</scope>
    <source>
        <strain evidence="1">BR01</strain>
    </source>
</reference>
<protein>
    <submittedName>
        <fullName evidence="1">Uncharacterized protein</fullName>
    </submittedName>
</protein>
<keyword evidence="2" id="KW-1185">Reference proteome</keyword>
<comment type="caution">
    <text evidence="1">The sequence shown here is derived from an EMBL/GenBank/DDBJ whole genome shotgun (WGS) entry which is preliminary data.</text>
</comment>
<name>A0A8I2YTH2_9AGAM</name>
<dbReference type="AlphaFoldDB" id="A0A8I2YTH2"/>
<accession>A0A8I2YTH2</accession>
<organism evidence="1 2">
    <name type="scientific">Boletus reticuloceps</name>
    <dbReference type="NCBI Taxonomy" id="495285"/>
    <lineage>
        <taxon>Eukaryota</taxon>
        <taxon>Fungi</taxon>
        <taxon>Dikarya</taxon>
        <taxon>Basidiomycota</taxon>
        <taxon>Agaricomycotina</taxon>
        <taxon>Agaricomycetes</taxon>
        <taxon>Agaricomycetidae</taxon>
        <taxon>Boletales</taxon>
        <taxon>Boletineae</taxon>
        <taxon>Boletaceae</taxon>
        <taxon>Boletoideae</taxon>
        <taxon>Boletus</taxon>
    </lineage>
</organism>
<dbReference type="EMBL" id="JAGFBS010000011">
    <property type="protein sequence ID" value="KAG6376663.1"/>
    <property type="molecule type" value="Genomic_DNA"/>
</dbReference>
<sequence>MSNQADFRLPGHQLNQLVECKLLLSFLAAYSWQWNSHKLEIPWYELTPTICSGTPGFPHLLSMEDE</sequence>
<gene>
    <name evidence="1" type="ORF">JVT61DRAFT_1658</name>
</gene>
<evidence type="ECO:0000313" key="1">
    <source>
        <dbReference type="EMBL" id="KAG6376663.1"/>
    </source>
</evidence>
<evidence type="ECO:0000313" key="2">
    <source>
        <dbReference type="Proteomes" id="UP000683000"/>
    </source>
</evidence>